<keyword evidence="6 11" id="KW-0479">Metal-binding</keyword>
<dbReference type="Pfam" id="PF01475">
    <property type="entry name" value="FUR"/>
    <property type="match status" value="1"/>
</dbReference>
<evidence type="ECO:0000256" key="1">
    <source>
        <dbReference type="ARBA" id="ARBA00004496"/>
    </source>
</evidence>
<dbReference type="InterPro" id="IPR002481">
    <property type="entry name" value="FUR"/>
</dbReference>
<evidence type="ECO:0000256" key="7">
    <source>
        <dbReference type="ARBA" id="ARBA00022833"/>
    </source>
</evidence>
<comment type="subcellular location">
    <subcellularLocation>
        <location evidence="1">Cytoplasm</location>
    </subcellularLocation>
</comment>
<dbReference type="Proteomes" id="UP000516862">
    <property type="component" value="Chromosome"/>
</dbReference>
<name>A0A7H2PQY1_9GAMM</name>
<dbReference type="GO" id="GO:0005737">
    <property type="term" value="C:cytoplasm"/>
    <property type="evidence" value="ECO:0007669"/>
    <property type="project" value="UniProtKB-SubCell"/>
</dbReference>
<dbReference type="GO" id="GO:0003700">
    <property type="term" value="F:DNA-binding transcription factor activity"/>
    <property type="evidence" value="ECO:0007669"/>
    <property type="project" value="InterPro"/>
</dbReference>
<evidence type="ECO:0000256" key="2">
    <source>
        <dbReference type="ARBA" id="ARBA00007957"/>
    </source>
</evidence>
<accession>A0A7H2PQY1</accession>
<gene>
    <name evidence="12" type="ORF">IC796_18650</name>
</gene>
<keyword evidence="8" id="KW-0805">Transcription regulation</keyword>
<dbReference type="GO" id="GO:0045892">
    <property type="term" value="P:negative regulation of DNA-templated transcription"/>
    <property type="evidence" value="ECO:0007669"/>
    <property type="project" value="TreeGrafter"/>
</dbReference>
<keyword evidence="9" id="KW-0238">DNA-binding</keyword>
<dbReference type="GO" id="GO:0000976">
    <property type="term" value="F:transcription cis-regulatory region binding"/>
    <property type="evidence" value="ECO:0007669"/>
    <property type="project" value="TreeGrafter"/>
</dbReference>
<protein>
    <recommendedName>
        <fullName evidence="3">Ferric uptake regulation protein</fullName>
    </recommendedName>
</protein>
<evidence type="ECO:0000313" key="12">
    <source>
        <dbReference type="EMBL" id="QNX05264.1"/>
    </source>
</evidence>
<keyword evidence="7 11" id="KW-0862">Zinc</keyword>
<dbReference type="RefSeq" id="WP_151742549.1">
    <property type="nucleotide sequence ID" value="NZ_BKEE01000034.1"/>
</dbReference>
<dbReference type="GO" id="GO:0008270">
    <property type="term" value="F:zinc ion binding"/>
    <property type="evidence" value="ECO:0007669"/>
    <property type="project" value="TreeGrafter"/>
</dbReference>
<evidence type="ECO:0000256" key="6">
    <source>
        <dbReference type="ARBA" id="ARBA00022723"/>
    </source>
</evidence>
<dbReference type="PANTHER" id="PTHR33202">
    <property type="entry name" value="ZINC UPTAKE REGULATION PROTEIN"/>
    <property type="match status" value="1"/>
</dbReference>
<reference evidence="13" key="1">
    <citation type="submission" date="2020-09" db="EMBL/GenBank/DDBJ databases">
        <title>Clinical and molecular characterization of Acinetobacter seifertii in Taiwan.</title>
        <authorList>
            <person name="Li L.-H."/>
            <person name="Yang Y.-S."/>
            <person name="Sun J.-R."/>
            <person name="Huang T.-W."/>
            <person name="Huang W.-C."/>
            <person name="Wang Y.-C."/>
            <person name="Kuo T.-H."/>
            <person name="Kuo S.-C."/>
            <person name="Chen T.-L."/>
        </authorList>
    </citation>
    <scope>NUCLEOTIDE SEQUENCE [LARGE SCALE GENOMIC DNA]</scope>
    <source>
        <strain evidence="13">AS73</strain>
    </source>
</reference>
<evidence type="ECO:0000256" key="10">
    <source>
        <dbReference type="ARBA" id="ARBA00023163"/>
    </source>
</evidence>
<proteinExistence type="inferred from homology"/>
<evidence type="ECO:0000256" key="8">
    <source>
        <dbReference type="ARBA" id="ARBA00023015"/>
    </source>
</evidence>
<feature type="binding site" evidence="11">
    <location>
        <position position="94"/>
    </location>
    <ligand>
        <name>Zn(2+)</name>
        <dbReference type="ChEBI" id="CHEBI:29105"/>
    </ligand>
</feature>
<comment type="cofactor">
    <cofactor evidence="11">
        <name>Zn(2+)</name>
        <dbReference type="ChEBI" id="CHEBI:29105"/>
    </cofactor>
    <text evidence="11">Binds 1 zinc ion per subunit.</text>
</comment>
<dbReference type="FunFam" id="1.10.10.10:FF:000007">
    <property type="entry name" value="Ferric uptake regulation protein"/>
    <property type="match status" value="1"/>
</dbReference>
<evidence type="ECO:0000256" key="3">
    <source>
        <dbReference type="ARBA" id="ARBA00020910"/>
    </source>
</evidence>
<evidence type="ECO:0000256" key="9">
    <source>
        <dbReference type="ARBA" id="ARBA00023125"/>
    </source>
</evidence>
<dbReference type="InterPro" id="IPR036390">
    <property type="entry name" value="WH_DNA-bd_sf"/>
</dbReference>
<evidence type="ECO:0000256" key="5">
    <source>
        <dbReference type="ARBA" id="ARBA00022491"/>
    </source>
</evidence>
<dbReference type="AlphaFoldDB" id="A0A7H2PQY1"/>
<dbReference type="PANTHER" id="PTHR33202:SF7">
    <property type="entry name" value="FERRIC UPTAKE REGULATION PROTEIN"/>
    <property type="match status" value="1"/>
</dbReference>
<dbReference type="Gene3D" id="1.10.10.10">
    <property type="entry name" value="Winged helix-like DNA-binding domain superfamily/Winged helix DNA-binding domain"/>
    <property type="match status" value="1"/>
</dbReference>
<evidence type="ECO:0000256" key="4">
    <source>
        <dbReference type="ARBA" id="ARBA00022490"/>
    </source>
</evidence>
<comment type="similarity">
    <text evidence="2">Belongs to the Fur family.</text>
</comment>
<dbReference type="EMBL" id="CP061561">
    <property type="protein sequence ID" value="QNX05264.1"/>
    <property type="molecule type" value="Genomic_DNA"/>
</dbReference>
<keyword evidence="5" id="KW-0678">Repressor</keyword>
<evidence type="ECO:0000256" key="11">
    <source>
        <dbReference type="PIRSR" id="PIRSR602481-1"/>
    </source>
</evidence>
<reference evidence="12 13" key="2">
    <citation type="submission" date="2020-09" db="EMBL/GenBank/DDBJ databases">
        <authorList>
            <person name="Chen F.-J."/>
            <person name="Lee Y.-T."/>
        </authorList>
    </citation>
    <scope>NUCLEOTIDE SEQUENCE [LARGE SCALE GENOMIC DNA]</scope>
    <source>
        <strain evidence="12 13">AS73</strain>
    </source>
</reference>
<dbReference type="GO" id="GO:1900376">
    <property type="term" value="P:regulation of secondary metabolite biosynthetic process"/>
    <property type="evidence" value="ECO:0007669"/>
    <property type="project" value="TreeGrafter"/>
</dbReference>
<keyword evidence="10" id="KW-0804">Transcription</keyword>
<dbReference type="InterPro" id="IPR036388">
    <property type="entry name" value="WH-like_DNA-bd_sf"/>
</dbReference>
<sequence length="129" mass="14712">MLELQQKIKEAGLKVTHPRLAVLSLIQQQAEDLTVKQIYQKLYTQKQKLSLATVYRVVSDLVGVGLISNTQFQRGEAKFNLSDLANNQLLQIQCAELTEAKQEQFLASLQSVFNQFQVDLKQIEIIQNH</sequence>
<keyword evidence="4" id="KW-0963">Cytoplasm</keyword>
<evidence type="ECO:0000313" key="13">
    <source>
        <dbReference type="Proteomes" id="UP000516862"/>
    </source>
</evidence>
<dbReference type="SUPFAM" id="SSF46785">
    <property type="entry name" value="Winged helix' DNA-binding domain"/>
    <property type="match status" value="1"/>
</dbReference>
<organism evidence="12 13">
    <name type="scientific">Acinetobacter seifertii</name>
    <dbReference type="NCBI Taxonomy" id="1530123"/>
    <lineage>
        <taxon>Bacteria</taxon>
        <taxon>Pseudomonadati</taxon>
        <taxon>Pseudomonadota</taxon>
        <taxon>Gammaproteobacteria</taxon>
        <taxon>Moraxellales</taxon>
        <taxon>Moraxellaceae</taxon>
        <taxon>Acinetobacter</taxon>
        <taxon>Acinetobacter calcoaceticus/baumannii complex</taxon>
    </lineage>
</organism>